<dbReference type="SUPFAM" id="SSF48726">
    <property type="entry name" value="Immunoglobulin"/>
    <property type="match status" value="1"/>
</dbReference>
<evidence type="ECO:0000256" key="4">
    <source>
        <dbReference type="SAM" id="Phobius"/>
    </source>
</evidence>
<reference evidence="6" key="1">
    <citation type="thesis" date="2021" institute="BYU ScholarsArchive" country="Provo, UT, USA">
        <title>Applications of and Algorithms for Genome Assembly and Genomic Analyses with an Emphasis on Marine Teleosts.</title>
        <authorList>
            <person name="Pickett B.D."/>
        </authorList>
    </citation>
    <scope>NUCLEOTIDE SEQUENCE</scope>
    <source>
        <strain evidence="6">HI-2016</strain>
    </source>
</reference>
<dbReference type="InterPro" id="IPR011161">
    <property type="entry name" value="MHC_I-like_Ag-recog"/>
</dbReference>
<dbReference type="SUPFAM" id="SSF54452">
    <property type="entry name" value="MHC antigen-recognition domain"/>
    <property type="match status" value="1"/>
</dbReference>
<gene>
    <name evidence="6" type="ORF">JZ751_026110</name>
</gene>
<dbReference type="GO" id="GO:0009897">
    <property type="term" value="C:external side of plasma membrane"/>
    <property type="evidence" value="ECO:0007669"/>
    <property type="project" value="TreeGrafter"/>
</dbReference>
<evidence type="ECO:0000256" key="2">
    <source>
        <dbReference type="ARBA" id="ARBA00023319"/>
    </source>
</evidence>
<dbReference type="InterPro" id="IPR013783">
    <property type="entry name" value="Ig-like_fold"/>
</dbReference>
<dbReference type="InterPro" id="IPR003597">
    <property type="entry name" value="Ig_C1-set"/>
</dbReference>
<proteinExistence type="inferred from homology"/>
<dbReference type="InterPro" id="IPR037055">
    <property type="entry name" value="MHC_I-like_Ag-recog_sf"/>
</dbReference>
<dbReference type="AlphaFoldDB" id="A0A8T2MRG0"/>
<dbReference type="PROSITE" id="PS00290">
    <property type="entry name" value="IG_MHC"/>
    <property type="match status" value="1"/>
</dbReference>
<dbReference type="Gene3D" id="3.30.500.10">
    <property type="entry name" value="MHC class I-like antigen recognition-like"/>
    <property type="match status" value="1"/>
</dbReference>
<feature type="domain" description="Ig-like" evidence="5">
    <location>
        <begin position="41"/>
        <end position="157"/>
    </location>
</feature>
<dbReference type="PROSITE" id="PS50835">
    <property type="entry name" value="IG_LIKE"/>
    <property type="match status" value="1"/>
</dbReference>
<dbReference type="GO" id="GO:0005615">
    <property type="term" value="C:extracellular space"/>
    <property type="evidence" value="ECO:0007669"/>
    <property type="project" value="TreeGrafter"/>
</dbReference>
<dbReference type="InterPro" id="IPR003006">
    <property type="entry name" value="Ig/MHC_CS"/>
</dbReference>
<organism evidence="6 7">
    <name type="scientific">Albula glossodonta</name>
    <name type="common">roundjaw bonefish</name>
    <dbReference type="NCBI Taxonomy" id="121402"/>
    <lineage>
        <taxon>Eukaryota</taxon>
        <taxon>Metazoa</taxon>
        <taxon>Chordata</taxon>
        <taxon>Craniata</taxon>
        <taxon>Vertebrata</taxon>
        <taxon>Euteleostomi</taxon>
        <taxon>Actinopterygii</taxon>
        <taxon>Neopterygii</taxon>
        <taxon>Teleostei</taxon>
        <taxon>Albuliformes</taxon>
        <taxon>Albulidae</taxon>
        <taxon>Albula</taxon>
    </lineage>
</organism>
<evidence type="ECO:0000259" key="5">
    <source>
        <dbReference type="PROSITE" id="PS50835"/>
    </source>
</evidence>
<dbReference type="InterPro" id="IPR050208">
    <property type="entry name" value="MHC_class-I_related"/>
</dbReference>
<dbReference type="Proteomes" id="UP000824540">
    <property type="component" value="Unassembled WGS sequence"/>
</dbReference>
<dbReference type="EMBL" id="JAFBMS010000700">
    <property type="protein sequence ID" value="KAG9330193.1"/>
    <property type="molecule type" value="Genomic_DNA"/>
</dbReference>
<comment type="similarity">
    <text evidence="3">Belongs to the MHC class I family.</text>
</comment>
<keyword evidence="4" id="KW-1133">Transmembrane helix</keyword>
<sequence length="204" mass="22777">MYGCEWDDETGATDGFHQRGYDGKDYYTLDLKNMRWIAAVPQAFATTHARNNDQADLEGRKNYLTQICVEWLKKYVSVFQKDSSSPVVCHATGFFPRGIMVTWQRDGEEVQEDVELGMTQPNGDGNFQITSRLTVKPEDTHTYTCTVQHKSLENDIIKPYIPDSSGPPMGIIIGCVVGVLVVALAVIGVVGRSCRRKITHTVTV</sequence>
<dbReference type="CDD" id="cd07698">
    <property type="entry name" value="IgC1_MHC_I_alpha3"/>
    <property type="match status" value="1"/>
</dbReference>
<evidence type="ECO:0000313" key="6">
    <source>
        <dbReference type="EMBL" id="KAG9330193.1"/>
    </source>
</evidence>
<name>A0A8T2MRG0_9TELE</name>
<dbReference type="Pfam" id="PF07654">
    <property type="entry name" value="C1-set"/>
    <property type="match status" value="1"/>
</dbReference>
<dbReference type="InterPro" id="IPR001039">
    <property type="entry name" value="MHC_I_a_a1/a2"/>
</dbReference>
<dbReference type="GO" id="GO:0006955">
    <property type="term" value="P:immune response"/>
    <property type="evidence" value="ECO:0007669"/>
    <property type="project" value="TreeGrafter"/>
</dbReference>
<keyword evidence="7" id="KW-1185">Reference proteome</keyword>
<keyword evidence="1" id="KW-0325">Glycoprotein</keyword>
<keyword evidence="4" id="KW-0472">Membrane</keyword>
<feature type="transmembrane region" description="Helical" evidence="4">
    <location>
        <begin position="169"/>
        <end position="190"/>
    </location>
</feature>
<dbReference type="InterPro" id="IPR036179">
    <property type="entry name" value="Ig-like_dom_sf"/>
</dbReference>
<evidence type="ECO:0000256" key="1">
    <source>
        <dbReference type="ARBA" id="ARBA00023180"/>
    </source>
</evidence>
<comment type="caution">
    <text evidence="6">The sequence shown here is derived from an EMBL/GenBank/DDBJ whole genome shotgun (WGS) entry which is preliminary data.</text>
</comment>
<dbReference type="Gene3D" id="2.60.40.10">
    <property type="entry name" value="Immunoglobulins"/>
    <property type="match status" value="1"/>
</dbReference>
<dbReference type="Pfam" id="PF00129">
    <property type="entry name" value="MHC_I"/>
    <property type="match status" value="1"/>
</dbReference>
<dbReference type="SMART" id="SM00407">
    <property type="entry name" value="IGc1"/>
    <property type="match status" value="1"/>
</dbReference>
<evidence type="ECO:0000256" key="3">
    <source>
        <dbReference type="RuleBase" id="RU004439"/>
    </source>
</evidence>
<dbReference type="OrthoDB" id="8936120at2759"/>
<keyword evidence="4" id="KW-0812">Transmembrane</keyword>
<dbReference type="PANTHER" id="PTHR16675">
    <property type="entry name" value="MHC CLASS I-RELATED"/>
    <property type="match status" value="1"/>
</dbReference>
<protein>
    <recommendedName>
        <fullName evidence="5">Ig-like domain-containing protein</fullName>
    </recommendedName>
</protein>
<dbReference type="InterPro" id="IPR011162">
    <property type="entry name" value="MHC_I/II-like_Ag-recog"/>
</dbReference>
<dbReference type="PRINTS" id="PR01638">
    <property type="entry name" value="MHCCLASSI"/>
</dbReference>
<accession>A0A8T2MRG0</accession>
<dbReference type="PANTHER" id="PTHR16675:SF237">
    <property type="entry name" value="MHC CLASS I ANTIGEN TRANSCRIPT VARIANT 1-RELATED"/>
    <property type="match status" value="1"/>
</dbReference>
<dbReference type="InterPro" id="IPR007110">
    <property type="entry name" value="Ig-like_dom"/>
</dbReference>
<evidence type="ECO:0000313" key="7">
    <source>
        <dbReference type="Proteomes" id="UP000824540"/>
    </source>
</evidence>
<keyword evidence="2" id="KW-0393">Immunoglobulin domain</keyword>